<evidence type="ECO:0000256" key="1">
    <source>
        <dbReference type="SAM" id="Phobius"/>
    </source>
</evidence>
<keyword evidence="1" id="KW-0812">Transmembrane</keyword>
<dbReference type="OrthoDB" id="6206599at2759"/>
<gene>
    <name evidence="4" type="primary">LOC111128426</name>
</gene>
<organism evidence="3 4">
    <name type="scientific">Crassostrea virginica</name>
    <name type="common">Eastern oyster</name>
    <dbReference type="NCBI Taxonomy" id="6565"/>
    <lineage>
        <taxon>Eukaryota</taxon>
        <taxon>Metazoa</taxon>
        <taxon>Spiralia</taxon>
        <taxon>Lophotrochozoa</taxon>
        <taxon>Mollusca</taxon>
        <taxon>Bivalvia</taxon>
        <taxon>Autobranchia</taxon>
        <taxon>Pteriomorphia</taxon>
        <taxon>Ostreida</taxon>
        <taxon>Ostreoidea</taxon>
        <taxon>Ostreidae</taxon>
        <taxon>Crassostrea</taxon>
    </lineage>
</organism>
<dbReference type="Proteomes" id="UP000694844">
    <property type="component" value="Chromosome 4"/>
</dbReference>
<evidence type="ECO:0000313" key="4">
    <source>
        <dbReference type="RefSeq" id="XP_022329735.1"/>
    </source>
</evidence>
<dbReference type="GeneID" id="111128426"/>
<dbReference type="RefSeq" id="XP_022329735.1">
    <property type="nucleotide sequence ID" value="XM_022474027.1"/>
</dbReference>
<evidence type="ECO:0000313" key="3">
    <source>
        <dbReference type="Proteomes" id="UP000694844"/>
    </source>
</evidence>
<keyword evidence="2" id="KW-0732">Signal</keyword>
<keyword evidence="1" id="KW-1133">Transmembrane helix</keyword>
<reference evidence="4" key="1">
    <citation type="submission" date="2025-08" db="UniProtKB">
        <authorList>
            <consortium name="RefSeq"/>
        </authorList>
    </citation>
    <scope>IDENTIFICATION</scope>
    <source>
        <tissue evidence="4">Whole sample</tissue>
    </source>
</reference>
<protein>
    <submittedName>
        <fullName evidence="4">Uncharacterized protein LOC111128426</fullName>
    </submittedName>
</protein>
<dbReference type="AlphaFoldDB" id="A0A8B8DPM2"/>
<feature type="signal peptide" evidence="2">
    <location>
        <begin position="1"/>
        <end position="22"/>
    </location>
</feature>
<evidence type="ECO:0000256" key="2">
    <source>
        <dbReference type="SAM" id="SignalP"/>
    </source>
</evidence>
<accession>A0A8B8DPM2</accession>
<proteinExistence type="predicted"/>
<name>A0A8B8DPM2_CRAVI</name>
<sequence>MKRFTSIGLLFILCLAFLHTKANHIHRSVNYAERSKALRTKQPTPDYQDSERFPANHAFADDEANSHPVVMEGSGNFVLTTTPQTLIDLEETTLDRKMLGLRGWEYLTVGLVVVVVTGIGGAVAIVCKDCRGLFERRSEKDKRQNQNVVIEDTC</sequence>
<keyword evidence="1" id="KW-0472">Membrane</keyword>
<feature type="chain" id="PRO_5034116668" evidence="2">
    <location>
        <begin position="23"/>
        <end position="154"/>
    </location>
</feature>
<dbReference type="KEGG" id="cvn:111128426"/>
<feature type="transmembrane region" description="Helical" evidence="1">
    <location>
        <begin position="106"/>
        <end position="127"/>
    </location>
</feature>
<keyword evidence="3" id="KW-1185">Reference proteome</keyword>